<dbReference type="AlphaFoldDB" id="A0A1A0VGF9"/>
<dbReference type="EMBL" id="LZSX01000073">
    <property type="protein sequence ID" value="OBB82286.1"/>
    <property type="molecule type" value="Genomic_DNA"/>
</dbReference>
<dbReference type="InterPro" id="IPR007627">
    <property type="entry name" value="RNA_pol_sigma70_r2"/>
</dbReference>
<evidence type="ECO:0000256" key="6">
    <source>
        <dbReference type="ARBA" id="ARBA00023163"/>
    </source>
</evidence>
<dbReference type="Gene3D" id="1.10.1740.10">
    <property type="match status" value="1"/>
</dbReference>
<dbReference type="RefSeq" id="WP_064882770.1">
    <property type="nucleotide sequence ID" value="NZ_LZSX01000073.1"/>
</dbReference>
<evidence type="ECO:0000256" key="1">
    <source>
        <dbReference type="ARBA" id="ARBA00010641"/>
    </source>
</evidence>
<dbReference type="PANTHER" id="PTHR30173">
    <property type="entry name" value="SIGMA 19 FACTOR"/>
    <property type="match status" value="1"/>
</dbReference>
<dbReference type="InterPro" id="IPR032710">
    <property type="entry name" value="NTF2-like_dom_sf"/>
</dbReference>
<dbReference type="GO" id="GO:0003677">
    <property type="term" value="F:DNA binding"/>
    <property type="evidence" value="ECO:0007669"/>
    <property type="project" value="UniProtKB-KW"/>
</dbReference>
<dbReference type="InterPro" id="IPR036388">
    <property type="entry name" value="WH-like_DNA-bd_sf"/>
</dbReference>
<dbReference type="NCBIfam" id="NF007214">
    <property type="entry name" value="PRK09636.1"/>
    <property type="match status" value="1"/>
</dbReference>
<comment type="subunit">
    <text evidence="2">Interacts transiently with the RNA polymerase catalytic core formed by RpoA, RpoB, RpoC and RpoZ (2 alpha, 1 beta, 1 beta' and 1 omega subunit) to form the RNA polymerase holoenzyme that can initiate transcription.</text>
</comment>
<evidence type="ECO:0000313" key="10">
    <source>
        <dbReference type="EMBL" id="OBB82286.1"/>
    </source>
</evidence>
<evidence type="ECO:0000259" key="9">
    <source>
        <dbReference type="Pfam" id="PF08281"/>
    </source>
</evidence>
<dbReference type="Pfam" id="PF04542">
    <property type="entry name" value="Sigma70_r2"/>
    <property type="match status" value="1"/>
</dbReference>
<dbReference type="Pfam" id="PF08281">
    <property type="entry name" value="Sigma70_r4_2"/>
    <property type="match status" value="1"/>
</dbReference>
<evidence type="ECO:0000256" key="7">
    <source>
        <dbReference type="SAM" id="MobiDB-lite"/>
    </source>
</evidence>
<dbReference type="NCBIfam" id="TIGR02937">
    <property type="entry name" value="sigma70-ECF"/>
    <property type="match status" value="1"/>
</dbReference>
<comment type="similarity">
    <text evidence="1">Belongs to the sigma-70 factor family. ECF subfamily.</text>
</comment>
<dbReference type="InterPro" id="IPR014303">
    <property type="entry name" value="RNA_pol_sigma-70_ECF"/>
</dbReference>
<feature type="domain" description="RNA polymerase sigma-70 region 2" evidence="8">
    <location>
        <begin position="22"/>
        <end position="85"/>
    </location>
</feature>
<dbReference type="Gene3D" id="1.10.10.10">
    <property type="entry name" value="Winged helix-like DNA-binding domain superfamily/Winged helix DNA-binding domain"/>
    <property type="match status" value="1"/>
</dbReference>
<dbReference type="SUPFAM" id="SSF88946">
    <property type="entry name" value="Sigma2 domain of RNA polymerase sigma factors"/>
    <property type="match status" value="1"/>
</dbReference>
<dbReference type="InterPro" id="IPR013249">
    <property type="entry name" value="RNA_pol_sigma70_r4_t2"/>
</dbReference>
<proteinExistence type="inferred from homology"/>
<dbReference type="InterPro" id="IPR013324">
    <property type="entry name" value="RNA_pol_sigma_r3/r4-like"/>
</dbReference>
<dbReference type="InterPro" id="IPR013325">
    <property type="entry name" value="RNA_pol_sigma_r2"/>
</dbReference>
<feature type="compositionally biased region" description="Pro residues" evidence="7">
    <location>
        <begin position="1"/>
        <end position="12"/>
    </location>
</feature>
<dbReference type="Gene3D" id="3.10.450.50">
    <property type="match status" value="1"/>
</dbReference>
<accession>A0A1A0VGF9</accession>
<evidence type="ECO:0000256" key="2">
    <source>
        <dbReference type="ARBA" id="ARBA00011344"/>
    </source>
</evidence>
<keyword evidence="6" id="KW-0804">Transcription</keyword>
<evidence type="ECO:0000256" key="4">
    <source>
        <dbReference type="ARBA" id="ARBA00023082"/>
    </source>
</evidence>
<evidence type="ECO:0000256" key="3">
    <source>
        <dbReference type="ARBA" id="ARBA00023015"/>
    </source>
</evidence>
<evidence type="ECO:0000313" key="11">
    <source>
        <dbReference type="Proteomes" id="UP000091914"/>
    </source>
</evidence>
<dbReference type="SUPFAM" id="SSF54427">
    <property type="entry name" value="NTF2-like"/>
    <property type="match status" value="1"/>
</dbReference>
<evidence type="ECO:0000259" key="8">
    <source>
        <dbReference type="Pfam" id="PF04542"/>
    </source>
</evidence>
<protein>
    <submittedName>
        <fullName evidence="10">RNA polymerase subunit sigma-24</fullName>
    </submittedName>
</protein>
<feature type="domain" description="RNA polymerase sigma factor 70 region 4 type 2" evidence="9">
    <location>
        <begin position="120"/>
        <end position="172"/>
    </location>
</feature>
<keyword evidence="4" id="KW-0731">Sigma factor</keyword>
<dbReference type="InterPro" id="IPR052704">
    <property type="entry name" value="ECF_Sigma-70_Domain"/>
</dbReference>
<dbReference type="OrthoDB" id="3211555at2"/>
<dbReference type="PANTHER" id="PTHR30173:SF36">
    <property type="entry name" value="ECF RNA POLYMERASE SIGMA FACTOR SIGJ"/>
    <property type="match status" value="1"/>
</dbReference>
<keyword evidence="5" id="KW-0238">DNA-binding</keyword>
<reference evidence="10 11" key="1">
    <citation type="submission" date="2016-06" db="EMBL/GenBank/DDBJ databases">
        <authorList>
            <person name="Kjaerup R.B."/>
            <person name="Dalgaard T.S."/>
            <person name="Juul-Madsen H.R."/>
        </authorList>
    </citation>
    <scope>NUCLEOTIDE SEQUENCE [LARGE SCALE GENOMIC DNA]</scope>
    <source>
        <strain evidence="10 11">852002-51834_SCH5396731</strain>
    </source>
</reference>
<comment type="caution">
    <text evidence="10">The sequence shown here is derived from an EMBL/GenBank/DDBJ whole genome shotgun (WGS) entry which is preliminary data.</text>
</comment>
<dbReference type="NCBIfam" id="TIGR02957">
    <property type="entry name" value="SigX4"/>
    <property type="match status" value="1"/>
</dbReference>
<sequence length="328" mass="36357">MTTPPTDPPPGDGPEQHGDPTALRPLLFAIAYRMLGSVTDAEDIVQGTYLRYLDYLQQGHRVESPRSMLTTIATRLAIDHLRSARVQREKYMGPWLPEPLITPAVPDTADLAVMSDSLSMAFLLLLETLSPVERAVFLLREVFAYDYGDIAHIVDKTPDNCRQLLNRARRHIAAGRRRFDADATRRDQLADRFFAAAENGDLDDLVQWLADDVSFYGDGGGVGRGLPRPIFGRYRVHRVLAAIMGAYRSLGVRLQHAQINGQPGVLAFDPDGALINVLSLDIYGGSICTIRSVINPHKLKHLGFALSPLACRDPVTHRAPTENHRAHE</sequence>
<dbReference type="InterPro" id="IPR014284">
    <property type="entry name" value="RNA_pol_sigma-70_dom"/>
</dbReference>
<dbReference type="Proteomes" id="UP000091914">
    <property type="component" value="Unassembled WGS sequence"/>
</dbReference>
<feature type="region of interest" description="Disordered" evidence="7">
    <location>
        <begin position="1"/>
        <end position="20"/>
    </location>
</feature>
<dbReference type="GO" id="GO:0006352">
    <property type="term" value="P:DNA-templated transcription initiation"/>
    <property type="evidence" value="ECO:0007669"/>
    <property type="project" value="InterPro"/>
</dbReference>
<gene>
    <name evidence="10" type="ORF">A5760_15270</name>
</gene>
<evidence type="ECO:0000256" key="5">
    <source>
        <dbReference type="ARBA" id="ARBA00023125"/>
    </source>
</evidence>
<dbReference type="SUPFAM" id="SSF88659">
    <property type="entry name" value="Sigma3 and sigma4 domains of RNA polymerase sigma factors"/>
    <property type="match status" value="1"/>
</dbReference>
<name>A0A1A0VGF9_9MYCO</name>
<keyword evidence="3" id="KW-0805">Transcription regulation</keyword>
<organism evidence="10 11">
    <name type="scientific">Mycobacterium colombiense</name>
    <dbReference type="NCBI Taxonomy" id="339268"/>
    <lineage>
        <taxon>Bacteria</taxon>
        <taxon>Bacillati</taxon>
        <taxon>Actinomycetota</taxon>
        <taxon>Actinomycetes</taxon>
        <taxon>Mycobacteriales</taxon>
        <taxon>Mycobacteriaceae</taxon>
        <taxon>Mycobacterium</taxon>
        <taxon>Mycobacterium avium complex (MAC)</taxon>
    </lineage>
</organism>
<dbReference type="GO" id="GO:0016987">
    <property type="term" value="F:sigma factor activity"/>
    <property type="evidence" value="ECO:0007669"/>
    <property type="project" value="UniProtKB-KW"/>
</dbReference>